<reference evidence="2" key="1">
    <citation type="submission" date="2020-05" db="EMBL/GenBank/DDBJ databases">
        <authorList>
            <person name="Chiriac C."/>
            <person name="Salcher M."/>
            <person name="Ghai R."/>
            <person name="Kavagutti S V."/>
        </authorList>
    </citation>
    <scope>NUCLEOTIDE SEQUENCE</scope>
</reference>
<proteinExistence type="predicted"/>
<feature type="region of interest" description="Disordered" evidence="1">
    <location>
        <begin position="1"/>
        <end position="28"/>
    </location>
</feature>
<accession>A0A6J6J5A4</accession>
<evidence type="ECO:0000256" key="1">
    <source>
        <dbReference type="SAM" id="MobiDB-lite"/>
    </source>
</evidence>
<organism evidence="2">
    <name type="scientific">freshwater metagenome</name>
    <dbReference type="NCBI Taxonomy" id="449393"/>
    <lineage>
        <taxon>unclassified sequences</taxon>
        <taxon>metagenomes</taxon>
        <taxon>ecological metagenomes</taxon>
    </lineage>
</organism>
<sequence>MATISAASDISNNPKSDPPAIESNTPCAPSIEASRSGLEIANSAALIDRASPLADPIPINAEPAPAITLFTSAKSKLIKPGVVIRSVIP</sequence>
<dbReference type="AlphaFoldDB" id="A0A6J6J5A4"/>
<protein>
    <submittedName>
        <fullName evidence="2">Unannotated protein</fullName>
    </submittedName>
</protein>
<gene>
    <name evidence="2" type="ORF">UFOPK2139_00303</name>
</gene>
<name>A0A6J6J5A4_9ZZZZ</name>
<feature type="compositionally biased region" description="Polar residues" evidence="1">
    <location>
        <begin position="1"/>
        <end position="15"/>
    </location>
</feature>
<evidence type="ECO:0000313" key="2">
    <source>
        <dbReference type="EMBL" id="CAB4632247.1"/>
    </source>
</evidence>
<dbReference type="EMBL" id="CAEZVR010000044">
    <property type="protein sequence ID" value="CAB4632247.1"/>
    <property type="molecule type" value="Genomic_DNA"/>
</dbReference>